<evidence type="ECO:0000256" key="4">
    <source>
        <dbReference type="ARBA" id="ARBA00022989"/>
    </source>
</evidence>
<reference evidence="7 8" key="1">
    <citation type="submission" date="2016-09" db="EMBL/GenBank/DDBJ databases">
        <title>Extensive genetic diversity and differential bi-allelic expression allows diatom success in the polar Southern Ocean.</title>
        <authorList>
            <consortium name="DOE Joint Genome Institute"/>
            <person name="Mock T."/>
            <person name="Otillar R.P."/>
            <person name="Strauss J."/>
            <person name="Dupont C."/>
            <person name="Frickenhaus S."/>
            <person name="Maumus F."/>
            <person name="Mcmullan M."/>
            <person name="Sanges R."/>
            <person name="Schmutz J."/>
            <person name="Toseland A."/>
            <person name="Valas R."/>
            <person name="Veluchamy A."/>
            <person name="Ward B.J."/>
            <person name="Allen A."/>
            <person name="Barry K."/>
            <person name="Falciatore A."/>
            <person name="Ferrante M."/>
            <person name="Fortunato A.E."/>
            <person name="Gloeckner G."/>
            <person name="Gruber A."/>
            <person name="Hipkin R."/>
            <person name="Janech M."/>
            <person name="Kroth P."/>
            <person name="Leese F."/>
            <person name="Lindquist E."/>
            <person name="Lyon B.R."/>
            <person name="Martin J."/>
            <person name="Mayer C."/>
            <person name="Parker M."/>
            <person name="Quesneville H."/>
            <person name="Raymond J."/>
            <person name="Uhlig C."/>
            <person name="Valentin K.U."/>
            <person name="Worden A.Z."/>
            <person name="Armbrust E.V."/>
            <person name="Bowler C."/>
            <person name="Green B."/>
            <person name="Moulton V."/>
            <person name="Van Oosterhout C."/>
            <person name="Grigoriev I."/>
        </authorList>
    </citation>
    <scope>NUCLEOTIDE SEQUENCE [LARGE SCALE GENOMIC DNA]</scope>
    <source>
        <strain evidence="7 8">CCMP1102</strain>
    </source>
</reference>
<keyword evidence="3 6" id="KW-0812">Transmembrane</keyword>
<proteinExistence type="inferred from homology"/>
<dbReference type="CDD" id="cd15904">
    <property type="entry name" value="TSPO_MBR"/>
    <property type="match status" value="1"/>
</dbReference>
<feature type="non-terminal residue" evidence="7">
    <location>
        <position position="130"/>
    </location>
</feature>
<feature type="transmembrane region" description="Helical" evidence="6">
    <location>
        <begin position="79"/>
        <end position="99"/>
    </location>
</feature>
<dbReference type="KEGG" id="fcy:FRACYDRAFT_163408"/>
<evidence type="ECO:0000256" key="1">
    <source>
        <dbReference type="ARBA" id="ARBA00004141"/>
    </source>
</evidence>
<dbReference type="EMBL" id="KV784354">
    <property type="protein sequence ID" value="OEU21386.1"/>
    <property type="molecule type" value="Genomic_DNA"/>
</dbReference>
<protein>
    <submittedName>
        <fullName evidence="7">CrtK protein</fullName>
    </submittedName>
</protein>
<dbReference type="GO" id="GO:0033013">
    <property type="term" value="P:tetrapyrrole metabolic process"/>
    <property type="evidence" value="ECO:0007669"/>
    <property type="project" value="UniProtKB-ARBA"/>
</dbReference>
<feature type="transmembrane region" description="Helical" evidence="6">
    <location>
        <begin position="106"/>
        <end position="126"/>
    </location>
</feature>
<keyword evidence="8" id="KW-1185">Reference proteome</keyword>
<evidence type="ECO:0000256" key="3">
    <source>
        <dbReference type="ARBA" id="ARBA00022692"/>
    </source>
</evidence>
<keyword evidence="5 6" id="KW-0472">Membrane</keyword>
<dbReference type="OrthoDB" id="8841220at2759"/>
<keyword evidence="4 6" id="KW-1133">Transmembrane helix</keyword>
<feature type="transmembrane region" description="Helical" evidence="6">
    <location>
        <begin position="53"/>
        <end position="73"/>
    </location>
</feature>
<dbReference type="Proteomes" id="UP000095751">
    <property type="component" value="Unassembled WGS sequence"/>
</dbReference>
<dbReference type="GO" id="GO:0016020">
    <property type="term" value="C:membrane"/>
    <property type="evidence" value="ECO:0007669"/>
    <property type="project" value="UniProtKB-SubCell"/>
</dbReference>
<name>A0A1E7FTB2_9STRA</name>
<dbReference type="Pfam" id="PF03073">
    <property type="entry name" value="TspO_MBR"/>
    <property type="match status" value="1"/>
</dbReference>
<dbReference type="InParanoid" id="A0A1E7FTB2"/>
<accession>A0A1E7FTB2</accession>
<sequence length="130" mass="14866">WYSKIDLPSWIPNKKLFGPVWTFLYTLMGIAVSRIFSSTTATAATSIITKSNILLFWAFHYSINITWASIFFGLQRFRLGLIVNYVLVATLGMIVPLFYTIDKISALLLLPYTIWLLFATYLNVAICKLN</sequence>
<evidence type="ECO:0000313" key="8">
    <source>
        <dbReference type="Proteomes" id="UP000095751"/>
    </source>
</evidence>
<evidence type="ECO:0000256" key="6">
    <source>
        <dbReference type="SAM" id="Phobius"/>
    </source>
</evidence>
<dbReference type="AlphaFoldDB" id="A0A1E7FTB2"/>
<evidence type="ECO:0000313" key="7">
    <source>
        <dbReference type="EMBL" id="OEU21386.1"/>
    </source>
</evidence>
<comment type="similarity">
    <text evidence="2">Belongs to the TspO/BZRP family.</text>
</comment>
<dbReference type="PIRSF" id="PIRSF005859">
    <property type="entry name" value="PBR"/>
    <property type="match status" value="1"/>
</dbReference>
<dbReference type="InterPro" id="IPR038330">
    <property type="entry name" value="TspO/MBR-related_sf"/>
</dbReference>
<feature type="transmembrane region" description="Helical" evidence="6">
    <location>
        <begin position="20"/>
        <end position="41"/>
    </location>
</feature>
<dbReference type="Gene3D" id="1.20.1260.100">
    <property type="entry name" value="TspO/MBR protein"/>
    <property type="match status" value="1"/>
</dbReference>
<dbReference type="PANTHER" id="PTHR10057">
    <property type="entry name" value="PERIPHERAL-TYPE BENZODIAZEPINE RECEPTOR"/>
    <property type="match status" value="1"/>
</dbReference>
<dbReference type="PANTHER" id="PTHR10057:SF0">
    <property type="entry name" value="TRANSLOCATOR PROTEIN"/>
    <property type="match status" value="1"/>
</dbReference>
<evidence type="ECO:0000256" key="2">
    <source>
        <dbReference type="ARBA" id="ARBA00007524"/>
    </source>
</evidence>
<dbReference type="InterPro" id="IPR004307">
    <property type="entry name" value="TspO_MBR"/>
</dbReference>
<evidence type="ECO:0000256" key="5">
    <source>
        <dbReference type="ARBA" id="ARBA00023136"/>
    </source>
</evidence>
<gene>
    <name evidence="7" type="ORF">FRACYDRAFT_163408</name>
</gene>
<dbReference type="FunFam" id="1.20.1260.100:FF:000001">
    <property type="entry name" value="translocator protein 2"/>
    <property type="match status" value="1"/>
</dbReference>
<comment type="subcellular location">
    <subcellularLocation>
        <location evidence="1">Membrane</location>
        <topology evidence="1">Multi-pass membrane protein</topology>
    </subcellularLocation>
</comment>
<feature type="non-terminal residue" evidence="7">
    <location>
        <position position="1"/>
    </location>
</feature>
<organism evidence="7 8">
    <name type="scientific">Fragilariopsis cylindrus CCMP1102</name>
    <dbReference type="NCBI Taxonomy" id="635003"/>
    <lineage>
        <taxon>Eukaryota</taxon>
        <taxon>Sar</taxon>
        <taxon>Stramenopiles</taxon>
        <taxon>Ochrophyta</taxon>
        <taxon>Bacillariophyta</taxon>
        <taxon>Bacillariophyceae</taxon>
        <taxon>Bacillariophycidae</taxon>
        <taxon>Bacillariales</taxon>
        <taxon>Bacillariaceae</taxon>
        <taxon>Fragilariopsis</taxon>
    </lineage>
</organism>